<evidence type="ECO:0000256" key="1">
    <source>
        <dbReference type="ARBA" id="ARBA00023002"/>
    </source>
</evidence>
<protein>
    <submittedName>
        <fullName evidence="4">Hydroxyacid dehydrogenase</fullName>
    </submittedName>
</protein>
<dbReference type="SUPFAM" id="SSF52283">
    <property type="entry name" value="Formate/glycerate dehydrogenase catalytic domain-like"/>
    <property type="match status" value="1"/>
</dbReference>
<gene>
    <name evidence="4" type="ORF">G1H10_14405</name>
</gene>
<dbReference type="InterPro" id="IPR006140">
    <property type="entry name" value="D-isomer_DH_NAD-bd"/>
</dbReference>
<dbReference type="InterPro" id="IPR029753">
    <property type="entry name" value="D-isomer_DH_CS"/>
</dbReference>
<name>A0A6L9S8K9_9ACTN</name>
<dbReference type="PANTHER" id="PTHR10996">
    <property type="entry name" value="2-HYDROXYACID DEHYDROGENASE-RELATED"/>
    <property type="match status" value="1"/>
</dbReference>
<evidence type="ECO:0000313" key="4">
    <source>
        <dbReference type="EMBL" id="NEE01363.1"/>
    </source>
</evidence>
<dbReference type="PROSITE" id="PS00671">
    <property type="entry name" value="D_2_HYDROXYACID_DH_3"/>
    <property type="match status" value="1"/>
</dbReference>
<keyword evidence="1" id="KW-0560">Oxidoreductase</keyword>
<dbReference type="CDD" id="cd12167">
    <property type="entry name" value="2-Hacid_dh_8"/>
    <property type="match status" value="1"/>
</dbReference>
<sequence>MHRQRPRTLLAMGRGTAQRVLSGPVVDRLVEVAYVDPALVASDFYHPEIRAALADTEVLLTSWGCPPLTEDVVNAAPRLQAVVHAAGTVKMHVTAACWERGIRVSSAATANAMPVAEYTVAAILWANKRVLEIAADYRDRRDFTDWGGNPRIGNFRKTVGVVGASRVGRRVLELLRMFDVDVLLSDPYVHGDEGAALGARVVPLPELMQASDVVSVHAPDLPTTRHMIGAPELALMRDGGILINTARPAVIDQKALTKELVARRLSAILDVTEPEPLPADSVLFDLENVFLTPHIAGSLGGELARIADAAVDELERYSLGLPFAHEVKPEELERSA</sequence>
<dbReference type="InterPro" id="IPR036291">
    <property type="entry name" value="NAD(P)-bd_dom_sf"/>
</dbReference>
<evidence type="ECO:0000259" key="3">
    <source>
        <dbReference type="Pfam" id="PF02826"/>
    </source>
</evidence>
<evidence type="ECO:0000313" key="5">
    <source>
        <dbReference type="Proteomes" id="UP000475214"/>
    </source>
</evidence>
<dbReference type="InterPro" id="IPR050223">
    <property type="entry name" value="D-isomer_2-hydroxyacid_DH"/>
</dbReference>
<comment type="caution">
    <text evidence="4">The sequence shown here is derived from an EMBL/GenBank/DDBJ whole genome shotgun (WGS) entry which is preliminary data.</text>
</comment>
<dbReference type="Proteomes" id="UP000475214">
    <property type="component" value="Unassembled WGS sequence"/>
</dbReference>
<feature type="domain" description="D-isomer specific 2-hydroxyacid dehydrogenase NAD-binding" evidence="3">
    <location>
        <begin position="122"/>
        <end position="296"/>
    </location>
</feature>
<keyword evidence="5" id="KW-1185">Reference proteome</keyword>
<dbReference type="Pfam" id="PF02826">
    <property type="entry name" value="2-Hacid_dh_C"/>
    <property type="match status" value="1"/>
</dbReference>
<dbReference type="PANTHER" id="PTHR10996:SF178">
    <property type="entry name" value="2-HYDROXYACID DEHYDROGENASE YGL185C-RELATED"/>
    <property type="match status" value="1"/>
</dbReference>
<dbReference type="GO" id="GO:0016618">
    <property type="term" value="F:hydroxypyruvate reductase [NAD(P)H] activity"/>
    <property type="evidence" value="ECO:0007669"/>
    <property type="project" value="TreeGrafter"/>
</dbReference>
<proteinExistence type="predicted"/>
<dbReference type="SUPFAM" id="SSF51735">
    <property type="entry name" value="NAD(P)-binding Rossmann-fold domains"/>
    <property type="match status" value="1"/>
</dbReference>
<dbReference type="GO" id="GO:0005829">
    <property type="term" value="C:cytosol"/>
    <property type="evidence" value="ECO:0007669"/>
    <property type="project" value="TreeGrafter"/>
</dbReference>
<keyword evidence="2" id="KW-0520">NAD</keyword>
<reference evidence="4 5" key="1">
    <citation type="submission" date="2020-02" db="EMBL/GenBank/DDBJ databases">
        <authorList>
            <person name="Li X.-J."/>
            <person name="Han X.-M."/>
        </authorList>
    </citation>
    <scope>NUCLEOTIDE SEQUENCE [LARGE SCALE GENOMIC DNA]</scope>
    <source>
        <strain evidence="4 5">CCTCC AB 2017055</strain>
    </source>
</reference>
<dbReference type="EMBL" id="JAAGOA010000009">
    <property type="protein sequence ID" value="NEE01363.1"/>
    <property type="molecule type" value="Genomic_DNA"/>
</dbReference>
<evidence type="ECO:0000256" key="2">
    <source>
        <dbReference type="ARBA" id="ARBA00023027"/>
    </source>
</evidence>
<dbReference type="Gene3D" id="3.40.50.720">
    <property type="entry name" value="NAD(P)-binding Rossmann-like Domain"/>
    <property type="match status" value="2"/>
</dbReference>
<accession>A0A6L9S8K9</accession>
<dbReference type="AlphaFoldDB" id="A0A6L9S8K9"/>
<dbReference type="GO" id="GO:0030267">
    <property type="term" value="F:glyoxylate reductase (NADPH) activity"/>
    <property type="evidence" value="ECO:0007669"/>
    <property type="project" value="TreeGrafter"/>
</dbReference>
<dbReference type="GO" id="GO:0051287">
    <property type="term" value="F:NAD binding"/>
    <property type="evidence" value="ECO:0007669"/>
    <property type="project" value="InterPro"/>
</dbReference>
<organism evidence="4 5">
    <name type="scientific">Phytoactinopolyspora halotolerans</name>
    <dbReference type="NCBI Taxonomy" id="1981512"/>
    <lineage>
        <taxon>Bacteria</taxon>
        <taxon>Bacillati</taxon>
        <taxon>Actinomycetota</taxon>
        <taxon>Actinomycetes</taxon>
        <taxon>Jiangellales</taxon>
        <taxon>Jiangellaceae</taxon>
        <taxon>Phytoactinopolyspora</taxon>
    </lineage>
</organism>